<reference evidence="2 3" key="1">
    <citation type="submission" date="2019-02" db="EMBL/GenBank/DDBJ databases">
        <title>Deep-cultivation of Planctomycetes and their phenomic and genomic characterization uncovers novel biology.</title>
        <authorList>
            <person name="Wiegand S."/>
            <person name="Jogler M."/>
            <person name="Boedeker C."/>
            <person name="Pinto D."/>
            <person name="Vollmers J."/>
            <person name="Rivas-Marin E."/>
            <person name="Kohn T."/>
            <person name="Peeters S.H."/>
            <person name="Heuer A."/>
            <person name="Rast P."/>
            <person name="Oberbeckmann S."/>
            <person name="Bunk B."/>
            <person name="Jeske O."/>
            <person name="Meyerdierks A."/>
            <person name="Storesund J.E."/>
            <person name="Kallscheuer N."/>
            <person name="Luecker S."/>
            <person name="Lage O.M."/>
            <person name="Pohl T."/>
            <person name="Merkel B.J."/>
            <person name="Hornburger P."/>
            <person name="Mueller R.-W."/>
            <person name="Bruemmer F."/>
            <person name="Labrenz M."/>
            <person name="Spormann A.M."/>
            <person name="Op Den Camp H."/>
            <person name="Overmann J."/>
            <person name="Amann R."/>
            <person name="Jetten M.S.M."/>
            <person name="Mascher T."/>
            <person name="Medema M.H."/>
            <person name="Devos D.P."/>
            <person name="Kaster A.-K."/>
            <person name="Ovreas L."/>
            <person name="Rohde M."/>
            <person name="Galperin M.Y."/>
            <person name="Jogler C."/>
        </authorList>
    </citation>
    <scope>NUCLEOTIDE SEQUENCE [LARGE SCALE GENOMIC DNA]</scope>
    <source>
        <strain evidence="2 3">Q31b</strain>
    </source>
</reference>
<feature type="transmembrane region" description="Helical" evidence="1">
    <location>
        <begin position="24"/>
        <end position="44"/>
    </location>
</feature>
<sequence length="106" mass="11820">MNPYVPPAENAASSRVRARWLRRFLILNGVLLAIPISIALFIYGSMKIELALQPDTNNGDPITYQQDFMFVSGPVWPIFALFVVPNLILFAMLALSVAGQRIDARD</sequence>
<dbReference type="AlphaFoldDB" id="A0A5C6DJ47"/>
<feature type="transmembrane region" description="Helical" evidence="1">
    <location>
        <begin position="75"/>
        <end position="98"/>
    </location>
</feature>
<dbReference type="EMBL" id="SJPY01000009">
    <property type="protein sequence ID" value="TWU35601.1"/>
    <property type="molecule type" value="Genomic_DNA"/>
</dbReference>
<gene>
    <name evidence="2" type="ORF">Q31b_50360</name>
</gene>
<keyword evidence="1" id="KW-0812">Transmembrane</keyword>
<evidence type="ECO:0000313" key="2">
    <source>
        <dbReference type="EMBL" id="TWU35601.1"/>
    </source>
</evidence>
<comment type="caution">
    <text evidence="2">The sequence shown here is derived from an EMBL/GenBank/DDBJ whole genome shotgun (WGS) entry which is preliminary data.</text>
</comment>
<name>A0A5C6DJ47_9BACT</name>
<keyword evidence="1" id="KW-1133">Transmembrane helix</keyword>
<keyword evidence="3" id="KW-1185">Reference proteome</keyword>
<organism evidence="2 3">
    <name type="scientific">Novipirellula aureliae</name>
    <dbReference type="NCBI Taxonomy" id="2527966"/>
    <lineage>
        <taxon>Bacteria</taxon>
        <taxon>Pseudomonadati</taxon>
        <taxon>Planctomycetota</taxon>
        <taxon>Planctomycetia</taxon>
        <taxon>Pirellulales</taxon>
        <taxon>Pirellulaceae</taxon>
        <taxon>Novipirellula</taxon>
    </lineage>
</organism>
<accession>A0A5C6DJ47</accession>
<proteinExistence type="predicted"/>
<protein>
    <submittedName>
        <fullName evidence="2">Uncharacterized protein</fullName>
    </submittedName>
</protein>
<dbReference type="Proteomes" id="UP000315471">
    <property type="component" value="Unassembled WGS sequence"/>
</dbReference>
<evidence type="ECO:0000256" key="1">
    <source>
        <dbReference type="SAM" id="Phobius"/>
    </source>
</evidence>
<keyword evidence="1" id="KW-0472">Membrane</keyword>
<evidence type="ECO:0000313" key="3">
    <source>
        <dbReference type="Proteomes" id="UP000315471"/>
    </source>
</evidence>